<feature type="compositionally biased region" description="Gly residues" evidence="1">
    <location>
        <begin position="1457"/>
        <end position="1466"/>
    </location>
</feature>
<feature type="region of interest" description="Disordered" evidence="1">
    <location>
        <begin position="909"/>
        <end position="953"/>
    </location>
</feature>
<dbReference type="SUPFAM" id="SSF48403">
    <property type="entry name" value="Ankyrin repeat"/>
    <property type="match status" value="1"/>
</dbReference>
<feature type="compositionally biased region" description="Basic and acidic residues" evidence="1">
    <location>
        <begin position="1853"/>
        <end position="1863"/>
    </location>
</feature>
<dbReference type="KEGG" id="vcn:VOLCADRAFT_90158"/>
<dbReference type="GO" id="GO:0004620">
    <property type="term" value="F:phospholipase activity"/>
    <property type="evidence" value="ECO:0007669"/>
    <property type="project" value="TreeGrafter"/>
</dbReference>
<dbReference type="STRING" id="3068.D8TTM3"/>
<feature type="region of interest" description="Disordered" evidence="1">
    <location>
        <begin position="967"/>
        <end position="1016"/>
    </location>
</feature>
<dbReference type="GeneID" id="9618843"/>
<feature type="compositionally biased region" description="Acidic residues" evidence="1">
    <location>
        <begin position="1756"/>
        <end position="1774"/>
    </location>
</feature>
<feature type="compositionally biased region" description="Pro residues" evidence="1">
    <location>
        <begin position="767"/>
        <end position="777"/>
    </location>
</feature>
<keyword evidence="3" id="KW-1185">Reference proteome</keyword>
<dbReference type="PANTHER" id="PTHR12393:SF6">
    <property type="entry name" value="SPHINGOMYELIN PHOSPHODIESTERASE 2"/>
    <property type="match status" value="1"/>
</dbReference>
<dbReference type="GO" id="GO:0016020">
    <property type="term" value="C:membrane"/>
    <property type="evidence" value="ECO:0007669"/>
    <property type="project" value="TreeGrafter"/>
</dbReference>
<organism evidence="3">
    <name type="scientific">Volvox carteri f. nagariensis</name>
    <dbReference type="NCBI Taxonomy" id="3068"/>
    <lineage>
        <taxon>Eukaryota</taxon>
        <taxon>Viridiplantae</taxon>
        <taxon>Chlorophyta</taxon>
        <taxon>core chlorophytes</taxon>
        <taxon>Chlorophyceae</taxon>
        <taxon>CS clade</taxon>
        <taxon>Chlamydomonadales</taxon>
        <taxon>Volvocaceae</taxon>
        <taxon>Volvox</taxon>
    </lineage>
</organism>
<dbReference type="OrthoDB" id="63514at2759"/>
<evidence type="ECO:0000313" key="3">
    <source>
        <dbReference type="Proteomes" id="UP000001058"/>
    </source>
</evidence>
<dbReference type="GO" id="GO:0030149">
    <property type="term" value="P:sphingolipid catabolic process"/>
    <property type="evidence" value="ECO:0007669"/>
    <property type="project" value="TreeGrafter"/>
</dbReference>
<accession>D8TTM3</accession>
<feature type="compositionally biased region" description="Low complexity" evidence="1">
    <location>
        <begin position="967"/>
        <end position="979"/>
    </location>
</feature>
<name>D8TTM3_VOLCA</name>
<dbReference type="PANTHER" id="PTHR12393">
    <property type="entry name" value="SPHINGOMYELIN PHOSPHODIESTERASE RELATED"/>
    <property type="match status" value="1"/>
</dbReference>
<reference evidence="2 3" key="1">
    <citation type="journal article" date="2010" name="Science">
        <title>Genomic analysis of organismal complexity in the multicellular green alga Volvox carteri.</title>
        <authorList>
            <person name="Prochnik S.E."/>
            <person name="Umen J."/>
            <person name="Nedelcu A.M."/>
            <person name="Hallmann A."/>
            <person name="Miller S.M."/>
            <person name="Nishii I."/>
            <person name="Ferris P."/>
            <person name="Kuo A."/>
            <person name="Mitros T."/>
            <person name="Fritz-Laylin L.K."/>
            <person name="Hellsten U."/>
            <person name="Chapman J."/>
            <person name="Simakov O."/>
            <person name="Rensing S.A."/>
            <person name="Terry A."/>
            <person name="Pangilinan J."/>
            <person name="Kapitonov V."/>
            <person name="Jurka J."/>
            <person name="Salamov A."/>
            <person name="Shapiro H."/>
            <person name="Schmutz J."/>
            <person name="Grimwood J."/>
            <person name="Lindquist E."/>
            <person name="Lucas S."/>
            <person name="Grigoriev I.V."/>
            <person name="Schmitt R."/>
            <person name="Kirk D."/>
            <person name="Rokhsar D.S."/>
        </authorList>
    </citation>
    <scope>NUCLEOTIDE SEQUENCE [LARGE SCALE GENOMIC DNA]</scope>
    <source>
        <strain evidence="3">f. Nagariensis / Eve</strain>
    </source>
</reference>
<dbReference type="InterPro" id="IPR036770">
    <property type="entry name" value="Ankyrin_rpt-contain_sf"/>
</dbReference>
<feature type="compositionally biased region" description="Gly residues" evidence="1">
    <location>
        <begin position="1417"/>
        <end position="1440"/>
    </location>
</feature>
<feature type="compositionally biased region" description="Gly residues" evidence="1">
    <location>
        <begin position="1497"/>
        <end position="1520"/>
    </location>
</feature>
<dbReference type="RefSeq" id="XP_002949780.1">
    <property type="nucleotide sequence ID" value="XM_002949734.1"/>
</dbReference>
<feature type="compositionally biased region" description="Low complexity" evidence="1">
    <location>
        <begin position="778"/>
        <end position="799"/>
    </location>
</feature>
<feature type="compositionally biased region" description="Pro residues" evidence="1">
    <location>
        <begin position="1674"/>
        <end position="1689"/>
    </location>
</feature>
<feature type="region of interest" description="Disordered" evidence="1">
    <location>
        <begin position="1189"/>
        <end position="1213"/>
    </location>
</feature>
<protein>
    <submittedName>
        <fullName evidence="2">Uncharacterized protein</fullName>
    </submittedName>
</protein>
<feature type="compositionally biased region" description="Low complexity" evidence="1">
    <location>
        <begin position="1630"/>
        <end position="1642"/>
    </location>
</feature>
<feature type="compositionally biased region" description="Gly residues" evidence="1">
    <location>
        <begin position="1386"/>
        <end position="1400"/>
    </location>
</feature>
<feature type="region of interest" description="Disordered" evidence="1">
    <location>
        <begin position="1346"/>
        <end position="1813"/>
    </location>
</feature>
<dbReference type="GO" id="GO:0005783">
    <property type="term" value="C:endoplasmic reticulum"/>
    <property type="evidence" value="ECO:0007669"/>
    <property type="project" value="TreeGrafter"/>
</dbReference>
<feature type="compositionally biased region" description="Acidic residues" evidence="1">
    <location>
        <begin position="1658"/>
        <end position="1667"/>
    </location>
</feature>
<feature type="region of interest" description="Disordered" evidence="1">
    <location>
        <begin position="762"/>
        <end position="811"/>
    </location>
</feature>
<dbReference type="EMBL" id="GL378336">
    <property type="protein sequence ID" value="EFJ49332.1"/>
    <property type="molecule type" value="Genomic_DNA"/>
</dbReference>
<feature type="compositionally biased region" description="Gly residues" evidence="1">
    <location>
        <begin position="1537"/>
        <end position="1546"/>
    </location>
</feature>
<gene>
    <name evidence="2" type="ORF">VOLCADRAFT_90158</name>
</gene>
<feature type="compositionally biased region" description="Gly residues" evidence="1">
    <location>
        <begin position="913"/>
        <end position="925"/>
    </location>
</feature>
<sequence>MSGVKSRHRDNGNAGFFSRIWTSDILDCVVAFLPPNVVACTIRLVNKLAAEQFKRYSTTRLSQLVPCHAFRRRWADPSSLRTMTYEERMRFLCLVASSGSIYNLKVAMQSTGLQLHSRILCAAAKAGRIDLCAWLVDEGCPSDAMGLGDAVGYSQSKDLFHFIFSDGIFFDIHVIADDDESYGNNADGFVAAIWAALCAAARNGHDDFFRWLLQQLPQIPRLSAHSDSFGIFEPADLFEAVAEGCKLSTLKWLSRRKRLPPLWMGPNGTGCLTAVRMLLELGPTSVVAAALEAANAGHLHVLQALHAFRHLAQDAAEDGEPEKWLLHEALVGGHLQVVAWLVEVLGVDVRNDADLDLMLAAAKSGSLDMVVWLHERGCPWHVDGFMNAVKVGNTAVLEYMAENGCPVPQCGTPYVHAVRVNDLSVMRCLRRLGVQWHPRGRTFTACVKVGRGLWDPAVGRVKDAAPYIQTKRLFYCIVLGASYLQAKVTGVRRSWTPQLHSMADASTVPRYQATAAVNTRHTFNEAHEHGNGAWDDLKHDITPSPPPRSLEPLTRGSAGVRSSLLSMGQTSPPPPNTTFVSYEAEITLPAALAAGTSLPAVPGAVLHLSYNFLTVTLRFQLSSPYGTCTAQGAHSTLSAVVAAAFGLPPSNVTTTSCKLDQAISLESFGTAVFRTLYGSGSGGATGVLTGLCPGETDTSLAVPGALVRGVSTADSSFTGCQAFVAVLLAAMEPLTVSAASSTGPSLSVALTQASCRATLYGRTASSLPPPPPSPLPPALLAARPTADGGGAAADMMPDGDGSGGASSSGRASVSNGYSNKSVAAIAAPAAVGGVVVLVVLVVLLLCCYRRRRRELVTEVEAAGTAVDGGKDTVAEVRTPPAAAAAAELTPPTPKISGRSWLWRSLFGRRSSGSSGGSFSGRGGSWRGTRVAPNELKGRPLEDTGEGDDGVVPTRRVRSVDSDALLSASAASLPSSPPRSSAEDTARRTGTGIGVPSSQLPPLPPPPPPGQVPQEPMLLVLPPTTTSADSCDGARRCDGGHIRANNYGGGGIASGGGSGDDAGNGGLFSTVMESGGSGPGLPSVRKPEPAALETEMERVSEASAATTAAAAVKETAAVAETEPSTPLPAAAAIKAPAAIEAELQRASAATAAAPLADASSLTAPAEPMMLVAAAPAASASPSMLGADVGAGGPAAAAAGLDSPSGPPLAPASPAVTSSHMTLVSGAGPRLPLLPPIGGNLEHLPQLGPALAPRSLPVRNVLPIVIPHHPYSSHNHDSSAASVSSPTAVAAAAAASEAGGDGGSGGKDILSGRLPSPAVRRSLLPSLATTVPLAAGSLDVAKAGSPFAGPLSLGQQRTGCADARGREGGGGVAAPLTEPPPPTANGGSLRGGDGAAASGGGDAPADGNNSAVRQLLRPGDGGASGDIGDGGDGGAAASGGGDAPADGNNSAVRQLLRPGDGGASGDIGDGGDRGAAASGGGDTPAGGNNSAVRQLLRPGDGGASGDIGDGGDGGAAASGGGDAPADGSSSAVRQLLRPGDGGASGDIGDGGDRGAAASGGGDAPACGSNSAVRQLLRPGDGGASGDGGDDGATASGGGDAPACGGNSAIRQFHRPGVGGLSSSDLQGDDDVAAAATGAGARTADWNPLLAARNFKRPDGDGDGGEELGGDSDSRAKPPPAKDLAAPSPPPGAAARAMKYGAGIAPEAALAESSVSVAESELPSSSPLPAASPAATPPAAAAAAAGRQFKFGGMADGKDPDDVDGGLDSGSNDEEELNGMADGAGGVEGQKEQRTRLRALRPAAARHGGGSLAPDEALGSVDLMQLQLERRRKAQLEQMRNKAAWGVAAGGGGEEQLDHKEQERGDGLSSVQPVAEPL</sequence>
<feature type="region of interest" description="Disordered" evidence="1">
    <location>
        <begin position="1844"/>
        <end position="1875"/>
    </location>
</feature>
<proteinExistence type="predicted"/>
<feature type="compositionally biased region" description="Pro residues" evidence="1">
    <location>
        <begin position="998"/>
        <end position="1010"/>
    </location>
</feature>
<feature type="region of interest" description="Disordered" evidence="1">
    <location>
        <begin position="1292"/>
        <end position="1311"/>
    </location>
</feature>
<feature type="compositionally biased region" description="Low complexity" evidence="1">
    <location>
        <begin position="1189"/>
        <end position="1202"/>
    </location>
</feature>
<feature type="compositionally biased region" description="Low complexity" evidence="1">
    <location>
        <begin position="1702"/>
        <end position="1742"/>
    </location>
</feature>
<dbReference type="Proteomes" id="UP000001058">
    <property type="component" value="Unassembled WGS sequence"/>
</dbReference>
<evidence type="ECO:0000313" key="2">
    <source>
        <dbReference type="EMBL" id="EFJ49332.1"/>
    </source>
</evidence>
<dbReference type="GO" id="GO:0071944">
    <property type="term" value="C:cell periphery"/>
    <property type="evidence" value="ECO:0007669"/>
    <property type="project" value="TreeGrafter"/>
</dbReference>
<dbReference type="InParanoid" id="D8TTM3"/>
<evidence type="ECO:0000256" key="1">
    <source>
        <dbReference type="SAM" id="MobiDB-lite"/>
    </source>
</evidence>
<dbReference type="GO" id="GO:0046513">
    <property type="term" value="P:ceramide biosynthetic process"/>
    <property type="evidence" value="ECO:0007669"/>
    <property type="project" value="TreeGrafter"/>
</dbReference>
<dbReference type="Gene3D" id="1.25.40.20">
    <property type="entry name" value="Ankyrin repeat-containing domain"/>
    <property type="match status" value="1"/>
</dbReference>